<name>A0AAU9J365_9CILI</name>
<proteinExistence type="predicted"/>
<reference evidence="1" key="1">
    <citation type="submission" date="2021-09" db="EMBL/GenBank/DDBJ databases">
        <authorList>
            <consortium name="AG Swart"/>
            <person name="Singh M."/>
            <person name="Singh A."/>
            <person name="Seah K."/>
            <person name="Emmerich C."/>
        </authorList>
    </citation>
    <scope>NUCLEOTIDE SEQUENCE</scope>
    <source>
        <strain evidence="1">ATCC30299</strain>
    </source>
</reference>
<dbReference type="EMBL" id="CAJZBQ010000023">
    <property type="protein sequence ID" value="CAG9319695.1"/>
    <property type="molecule type" value="Genomic_DNA"/>
</dbReference>
<evidence type="ECO:0000313" key="1">
    <source>
        <dbReference type="EMBL" id="CAG9319695.1"/>
    </source>
</evidence>
<organism evidence="1 2">
    <name type="scientific">Blepharisma stoltei</name>
    <dbReference type="NCBI Taxonomy" id="1481888"/>
    <lineage>
        <taxon>Eukaryota</taxon>
        <taxon>Sar</taxon>
        <taxon>Alveolata</taxon>
        <taxon>Ciliophora</taxon>
        <taxon>Postciliodesmatophora</taxon>
        <taxon>Heterotrichea</taxon>
        <taxon>Heterotrichida</taxon>
        <taxon>Blepharismidae</taxon>
        <taxon>Blepharisma</taxon>
    </lineage>
</organism>
<protein>
    <submittedName>
        <fullName evidence="1">Uncharacterized protein</fullName>
    </submittedName>
</protein>
<gene>
    <name evidence="1" type="ORF">BSTOLATCC_MIC24245</name>
</gene>
<evidence type="ECO:0000313" key="2">
    <source>
        <dbReference type="Proteomes" id="UP001162131"/>
    </source>
</evidence>
<dbReference type="Proteomes" id="UP001162131">
    <property type="component" value="Unassembled WGS sequence"/>
</dbReference>
<comment type="caution">
    <text evidence="1">The sequence shown here is derived from an EMBL/GenBank/DDBJ whole genome shotgun (WGS) entry which is preliminary data.</text>
</comment>
<dbReference type="AlphaFoldDB" id="A0AAU9J365"/>
<accession>A0AAU9J365</accession>
<keyword evidence="2" id="KW-1185">Reference proteome</keyword>
<sequence length="613" mass="70754">MEEAYFFETRSYSLEPNLLHDEKFPFDDIKERSARKNKTQTDKINALREILEQQCIDKFQDQEESLLYMRSFDTIYENSGDDSTSESGKTSPSTCFEIPYTYNTIIWVKNKSSLKKTNIKPLETHQIVTDDGPVELRFNIFPVSSEKQRSKPWVVDSMICIIEDLNDVQEINRLKSECNYAWSKIALIPNPELYSIIQSGAYIIEIPIFKSLGECLEQVHKDDIALQEDLQNWFYHSDQEKILSLFQENLKSGSDGLNNFLKRIKEGNASLREFNYWWKKGKQGGLSIQKSLLSFLAKIAVNFSNSLDSLELLGNGLFSIDKTTLTKELSIKIGPEFQNPKSKLSLVLGKSAKREQILNEVNKALSFNMRETWFSITLSAKNGTRFINLISDTFKAILNSWLASSYDGGFIKDCIGIEVKKIADKIFIGLWADFTHYQLEKVMKVIDFLEDHFRSPIDDFLDLSLTFRNGIKELLRNKDTSSLFDALNLTLTFVHWKQFADTIASIMDMNSLYKFFPVLALLTSGKIDIRLKSLMQFRNISPFSLIPTNRKIIDHLKDFISVYINEDLLLSNLLNNIIGELSNKIEIFTRFNNFGAKLTIEVEDLFEFFQECI</sequence>